<evidence type="ECO:0000313" key="2">
    <source>
        <dbReference type="EMBL" id="EJK53811.1"/>
    </source>
</evidence>
<evidence type="ECO:0000313" key="3">
    <source>
        <dbReference type="Proteomes" id="UP000266841"/>
    </source>
</evidence>
<proteinExistence type="predicted"/>
<gene>
    <name evidence="2" type="ORF">THAOC_26671</name>
</gene>
<keyword evidence="3" id="KW-1185">Reference proteome</keyword>
<feature type="region of interest" description="Disordered" evidence="1">
    <location>
        <begin position="33"/>
        <end position="73"/>
    </location>
</feature>
<dbReference type="EMBL" id="AGNL01036960">
    <property type="protein sequence ID" value="EJK53811.1"/>
    <property type="molecule type" value="Genomic_DNA"/>
</dbReference>
<comment type="caution">
    <text evidence="2">The sequence shown here is derived from an EMBL/GenBank/DDBJ whole genome shotgun (WGS) entry which is preliminary data.</text>
</comment>
<feature type="compositionally biased region" description="Basic and acidic residues" evidence="1">
    <location>
        <begin position="33"/>
        <end position="44"/>
    </location>
</feature>
<accession>K0RY82</accession>
<name>K0RY82_THAOC</name>
<reference evidence="2 3" key="1">
    <citation type="journal article" date="2012" name="Genome Biol.">
        <title>Genome and low-iron response of an oceanic diatom adapted to chronic iron limitation.</title>
        <authorList>
            <person name="Lommer M."/>
            <person name="Specht M."/>
            <person name="Roy A.S."/>
            <person name="Kraemer L."/>
            <person name="Andreson R."/>
            <person name="Gutowska M.A."/>
            <person name="Wolf J."/>
            <person name="Bergner S.V."/>
            <person name="Schilhabel M.B."/>
            <person name="Klostermeier U.C."/>
            <person name="Beiko R.G."/>
            <person name="Rosenstiel P."/>
            <person name="Hippler M."/>
            <person name="Laroche J."/>
        </authorList>
    </citation>
    <scope>NUCLEOTIDE SEQUENCE [LARGE SCALE GENOMIC DNA]</scope>
    <source>
        <strain evidence="2 3">CCMP1005</strain>
    </source>
</reference>
<protein>
    <submittedName>
        <fullName evidence="2">Uncharacterized protein</fullName>
    </submittedName>
</protein>
<dbReference type="AlphaFoldDB" id="K0RY82"/>
<evidence type="ECO:0000256" key="1">
    <source>
        <dbReference type="SAM" id="MobiDB-lite"/>
    </source>
</evidence>
<sequence length="83" mass="8861">RPRRAARQRRAVDVRQHREELLVVRAFPTDDVAGRVTDDGRAGEGGEEGPATAAPRGGRPRARARGDGGASPLPVCVCLFTIC</sequence>
<feature type="non-terminal residue" evidence="2">
    <location>
        <position position="1"/>
    </location>
</feature>
<organism evidence="2 3">
    <name type="scientific">Thalassiosira oceanica</name>
    <name type="common">Marine diatom</name>
    <dbReference type="NCBI Taxonomy" id="159749"/>
    <lineage>
        <taxon>Eukaryota</taxon>
        <taxon>Sar</taxon>
        <taxon>Stramenopiles</taxon>
        <taxon>Ochrophyta</taxon>
        <taxon>Bacillariophyta</taxon>
        <taxon>Coscinodiscophyceae</taxon>
        <taxon>Thalassiosirophycidae</taxon>
        <taxon>Thalassiosirales</taxon>
        <taxon>Thalassiosiraceae</taxon>
        <taxon>Thalassiosira</taxon>
    </lineage>
</organism>
<dbReference type="Proteomes" id="UP000266841">
    <property type="component" value="Unassembled WGS sequence"/>
</dbReference>